<dbReference type="PROSITE" id="PS51087">
    <property type="entry name" value="APAG"/>
    <property type="match status" value="1"/>
</dbReference>
<sequence>MNVARVAYRGLLRATRRLDQQLARHGTVDVFPENECARLRELLPGYKIALAPNSRAALRALVGDAFRAGARLDARAHAVDVGRRLDDAIAAYALLNRRLALLESMAADVSSDTLTSGVRVRVRSALLPEMSDPREGEFWYSYTVVVKNESVDEPVQVVSRRWEIRDEEGRVQDVLGVGLVGFQPVLERGAEFEYTSRVSLERLKGTMSGDFTVVGQRSGALWEAVVGAFALSPPRAPTANAAAADADAAREGGGASGAKGKGRGGRAKKAAEVVNKAATAAKR</sequence>
<accession>C1MH14</accession>
<evidence type="ECO:0000256" key="1">
    <source>
        <dbReference type="SAM" id="MobiDB-lite"/>
    </source>
</evidence>
<evidence type="ECO:0000259" key="2">
    <source>
        <dbReference type="PROSITE" id="PS51087"/>
    </source>
</evidence>
<dbReference type="InterPro" id="IPR050718">
    <property type="entry name" value="ApaG-like"/>
</dbReference>
<organism evidence="4">
    <name type="scientific">Micromonas pusilla (strain CCMP1545)</name>
    <name type="common">Picoplanktonic green alga</name>
    <dbReference type="NCBI Taxonomy" id="564608"/>
    <lineage>
        <taxon>Eukaryota</taxon>
        <taxon>Viridiplantae</taxon>
        <taxon>Chlorophyta</taxon>
        <taxon>Mamiellophyceae</taxon>
        <taxon>Mamiellales</taxon>
        <taxon>Mamiellaceae</taxon>
        <taxon>Micromonas</taxon>
    </lineage>
</organism>
<dbReference type="PANTHER" id="PTHR47191">
    <property type="entry name" value="OS05G0170800 PROTEIN"/>
    <property type="match status" value="1"/>
</dbReference>
<keyword evidence="4" id="KW-1185">Reference proteome</keyword>
<evidence type="ECO:0000313" key="4">
    <source>
        <dbReference type="Proteomes" id="UP000001876"/>
    </source>
</evidence>
<dbReference type="STRING" id="564608.C1MH14"/>
<proteinExistence type="predicted"/>
<dbReference type="InterPro" id="IPR036767">
    <property type="entry name" value="ApaG_sf"/>
</dbReference>
<dbReference type="GeneID" id="9680810"/>
<dbReference type="Gene3D" id="2.60.40.1470">
    <property type="entry name" value="ApaG domain"/>
    <property type="match status" value="1"/>
</dbReference>
<feature type="region of interest" description="Disordered" evidence="1">
    <location>
        <begin position="240"/>
        <end position="283"/>
    </location>
</feature>
<dbReference type="AlphaFoldDB" id="C1MH14"/>
<dbReference type="eggNOG" id="KOG4408">
    <property type="taxonomic scope" value="Eukaryota"/>
</dbReference>
<reference evidence="3 4" key="1">
    <citation type="journal article" date="2009" name="Science">
        <title>Green evolution and dynamic adaptations revealed by genomes of the marine picoeukaryotes Micromonas.</title>
        <authorList>
            <person name="Worden A.Z."/>
            <person name="Lee J.H."/>
            <person name="Mock T."/>
            <person name="Rouze P."/>
            <person name="Simmons M.P."/>
            <person name="Aerts A.L."/>
            <person name="Allen A.E."/>
            <person name="Cuvelier M.L."/>
            <person name="Derelle E."/>
            <person name="Everett M.V."/>
            <person name="Foulon E."/>
            <person name="Grimwood J."/>
            <person name="Gundlach H."/>
            <person name="Henrissat B."/>
            <person name="Napoli C."/>
            <person name="McDonald S.M."/>
            <person name="Parker M.S."/>
            <person name="Rombauts S."/>
            <person name="Salamov A."/>
            <person name="Von Dassow P."/>
            <person name="Badger J.H."/>
            <person name="Coutinho P.M."/>
            <person name="Demir E."/>
            <person name="Dubchak I."/>
            <person name="Gentemann C."/>
            <person name="Eikrem W."/>
            <person name="Gready J.E."/>
            <person name="John U."/>
            <person name="Lanier W."/>
            <person name="Lindquist E.A."/>
            <person name="Lucas S."/>
            <person name="Mayer K.F."/>
            <person name="Moreau H."/>
            <person name="Not F."/>
            <person name="Otillar R."/>
            <person name="Panaud O."/>
            <person name="Pangilinan J."/>
            <person name="Paulsen I."/>
            <person name="Piegu B."/>
            <person name="Poliakov A."/>
            <person name="Robbens S."/>
            <person name="Schmutz J."/>
            <person name="Toulza E."/>
            <person name="Wyss T."/>
            <person name="Zelensky A."/>
            <person name="Zhou K."/>
            <person name="Armbrust E.V."/>
            <person name="Bhattacharya D."/>
            <person name="Goodenough U.W."/>
            <person name="Van de Peer Y."/>
            <person name="Grigoriev I.V."/>
        </authorList>
    </citation>
    <scope>NUCLEOTIDE SEQUENCE [LARGE SCALE GENOMIC DNA]</scope>
    <source>
        <strain evidence="3 4">CCMP1545</strain>
    </source>
</reference>
<dbReference type="SUPFAM" id="SSF110069">
    <property type="entry name" value="ApaG-like"/>
    <property type="match status" value="1"/>
</dbReference>
<protein>
    <submittedName>
        <fullName evidence="3">Predicted protein</fullName>
    </submittedName>
</protein>
<dbReference type="InterPro" id="IPR007474">
    <property type="entry name" value="ApaG_domain"/>
</dbReference>
<dbReference type="PANTHER" id="PTHR47191:SF2">
    <property type="entry name" value="OS05G0170800 PROTEIN"/>
    <property type="match status" value="1"/>
</dbReference>
<dbReference type="OrthoDB" id="2305498at2759"/>
<evidence type="ECO:0000313" key="3">
    <source>
        <dbReference type="EMBL" id="EEH60125.1"/>
    </source>
</evidence>
<dbReference type="OMA" id="QWMANEP"/>
<name>C1MH14_MICPC</name>
<dbReference type="EMBL" id="GG663735">
    <property type="protein sequence ID" value="EEH60125.1"/>
    <property type="molecule type" value="Genomic_DNA"/>
</dbReference>
<gene>
    <name evidence="3" type="ORF">MICPUCDRAFT_50013</name>
</gene>
<dbReference type="Proteomes" id="UP000001876">
    <property type="component" value="Unassembled WGS sequence"/>
</dbReference>
<dbReference type="RefSeq" id="XP_003054873.1">
    <property type="nucleotide sequence ID" value="XM_003054827.1"/>
</dbReference>
<feature type="domain" description="ApaG" evidence="2">
    <location>
        <begin position="112"/>
        <end position="238"/>
    </location>
</feature>
<dbReference type="Pfam" id="PF04379">
    <property type="entry name" value="DUF525"/>
    <property type="match status" value="1"/>
</dbReference>
<dbReference type="KEGG" id="mpp:MICPUCDRAFT_50013"/>
<feature type="compositionally biased region" description="Low complexity" evidence="1">
    <location>
        <begin position="272"/>
        <end position="283"/>
    </location>
</feature>